<dbReference type="SUPFAM" id="SSF55486">
    <property type="entry name" value="Metalloproteases ('zincins'), catalytic domain"/>
    <property type="match status" value="1"/>
</dbReference>
<dbReference type="KEGG" id="arac:E0W69_017510"/>
<feature type="binding site" evidence="7">
    <location>
        <position position="120"/>
    </location>
    <ligand>
        <name>Zn(2+)</name>
        <dbReference type="ChEBI" id="CHEBI:29105"/>
        <note>catalytic</note>
    </ligand>
</feature>
<dbReference type="GO" id="GO:0006364">
    <property type="term" value="P:rRNA processing"/>
    <property type="evidence" value="ECO:0007669"/>
    <property type="project" value="UniProtKB-UniRule"/>
</dbReference>
<keyword evidence="3 7" id="KW-0479">Metal-binding</keyword>
<comment type="cofactor">
    <cofactor evidence="7">
        <name>Zn(2+)</name>
        <dbReference type="ChEBI" id="CHEBI:29105"/>
    </cofactor>
    <text evidence="7">Binds 1 zinc ion.</text>
</comment>
<dbReference type="RefSeq" id="WP_131331354.1">
    <property type="nucleotide sequence ID" value="NZ_CP044016.1"/>
</dbReference>
<evidence type="ECO:0000256" key="3">
    <source>
        <dbReference type="ARBA" id="ARBA00022723"/>
    </source>
</evidence>
<evidence type="ECO:0000256" key="4">
    <source>
        <dbReference type="ARBA" id="ARBA00022759"/>
    </source>
</evidence>
<dbReference type="GO" id="GO:0004222">
    <property type="term" value="F:metalloendopeptidase activity"/>
    <property type="evidence" value="ECO:0007669"/>
    <property type="project" value="InterPro"/>
</dbReference>
<dbReference type="NCBIfam" id="TIGR00043">
    <property type="entry name" value="rRNA maturation RNase YbeY"/>
    <property type="match status" value="1"/>
</dbReference>
<dbReference type="GO" id="GO:0005737">
    <property type="term" value="C:cytoplasm"/>
    <property type="evidence" value="ECO:0007669"/>
    <property type="project" value="UniProtKB-SubCell"/>
</dbReference>
<dbReference type="AlphaFoldDB" id="A0A5P2G8W3"/>
<protein>
    <recommendedName>
        <fullName evidence="7">Endoribonuclease YbeY</fullName>
        <ecNumber evidence="7">3.1.-.-</ecNumber>
    </recommendedName>
</protein>
<evidence type="ECO:0000256" key="6">
    <source>
        <dbReference type="ARBA" id="ARBA00022833"/>
    </source>
</evidence>
<reference evidence="8 9" key="1">
    <citation type="submission" date="2019-09" db="EMBL/GenBank/DDBJ databases">
        <title>Complete genome sequence of Arachidicoccus sp. B3-10 isolated from apple orchard soil.</title>
        <authorList>
            <person name="Kim H.S."/>
            <person name="Han K.-I."/>
            <person name="Suh M.K."/>
            <person name="Lee K.C."/>
            <person name="Eom M.K."/>
            <person name="Kim J.-S."/>
            <person name="Kang S.W."/>
            <person name="Sin Y."/>
            <person name="Lee J.-S."/>
        </authorList>
    </citation>
    <scope>NUCLEOTIDE SEQUENCE [LARGE SCALE GENOMIC DNA]</scope>
    <source>
        <strain evidence="8 9">B3-10</strain>
    </source>
</reference>
<evidence type="ECO:0000313" key="8">
    <source>
        <dbReference type="EMBL" id="QES90372.1"/>
    </source>
</evidence>
<proteinExistence type="inferred from homology"/>
<evidence type="ECO:0000313" key="9">
    <source>
        <dbReference type="Proteomes" id="UP000292424"/>
    </source>
</evidence>
<dbReference type="Proteomes" id="UP000292424">
    <property type="component" value="Chromosome"/>
</dbReference>
<dbReference type="InterPro" id="IPR002036">
    <property type="entry name" value="YbeY"/>
</dbReference>
<dbReference type="InterPro" id="IPR023091">
    <property type="entry name" value="MetalPrtase_cat_dom_sf_prd"/>
</dbReference>
<dbReference type="GO" id="GO:0004521">
    <property type="term" value="F:RNA endonuclease activity"/>
    <property type="evidence" value="ECO:0007669"/>
    <property type="project" value="UniProtKB-UniRule"/>
</dbReference>
<feature type="binding site" evidence="7">
    <location>
        <position position="114"/>
    </location>
    <ligand>
        <name>Zn(2+)</name>
        <dbReference type="ChEBI" id="CHEBI:29105"/>
        <note>catalytic</note>
    </ligand>
</feature>
<keyword evidence="7" id="KW-0698">rRNA processing</keyword>
<organism evidence="8 9">
    <name type="scientific">Rhizosphaericola mali</name>
    <dbReference type="NCBI Taxonomy" id="2545455"/>
    <lineage>
        <taxon>Bacteria</taxon>
        <taxon>Pseudomonadati</taxon>
        <taxon>Bacteroidota</taxon>
        <taxon>Chitinophagia</taxon>
        <taxon>Chitinophagales</taxon>
        <taxon>Chitinophagaceae</taxon>
        <taxon>Rhizosphaericola</taxon>
    </lineage>
</organism>
<keyword evidence="4 7" id="KW-0255">Endonuclease</keyword>
<dbReference type="Gene3D" id="3.40.390.30">
    <property type="entry name" value="Metalloproteases ('zincins'), catalytic domain"/>
    <property type="match status" value="1"/>
</dbReference>
<comment type="function">
    <text evidence="7">Single strand-specific metallo-endoribonuclease involved in late-stage 70S ribosome quality control and in maturation of the 3' terminus of the 16S rRNA.</text>
</comment>
<keyword evidence="9" id="KW-1185">Reference proteome</keyword>
<gene>
    <name evidence="7 8" type="primary">ybeY</name>
    <name evidence="8" type="ORF">E0W69_017510</name>
</gene>
<dbReference type="Pfam" id="PF02130">
    <property type="entry name" value="YbeY"/>
    <property type="match status" value="1"/>
</dbReference>
<dbReference type="OrthoDB" id="9811984at2"/>
<dbReference type="HAMAP" id="MF_00009">
    <property type="entry name" value="Endoribonucl_YbeY"/>
    <property type="match status" value="1"/>
</dbReference>
<keyword evidence="2 7" id="KW-0540">Nuclease</keyword>
<keyword evidence="5 7" id="KW-0378">Hydrolase</keyword>
<keyword evidence="7" id="KW-0690">Ribosome biogenesis</keyword>
<dbReference type="GO" id="GO:0008270">
    <property type="term" value="F:zinc ion binding"/>
    <property type="evidence" value="ECO:0007669"/>
    <property type="project" value="UniProtKB-UniRule"/>
</dbReference>
<dbReference type="EMBL" id="CP044016">
    <property type="protein sequence ID" value="QES90372.1"/>
    <property type="molecule type" value="Genomic_DNA"/>
</dbReference>
<evidence type="ECO:0000256" key="2">
    <source>
        <dbReference type="ARBA" id="ARBA00022722"/>
    </source>
</evidence>
<sequence length="143" mass="17331">MQKVFFHYADRNLSIKEKKSIHQSIEYIFQNENKPLERIDYIFCSDDYLLEINKTYLQHDFYTDIVTFDLSNEDSKETIGEIYISIDRIIDNAKKLHQPLFNEKLRVIFHGALHLCGYLDKKEVDEKLMRLKEDFYIQYHLNK</sequence>
<name>A0A5P2G8W3_9BACT</name>
<comment type="similarity">
    <text evidence="1 7">Belongs to the endoribonuclease YbeY family.</text>
</comment>
<dbReference type="EC" id="3.1.-.-" evidence="7"/>
<comment type="subcellular location">
    <subcellularLocation>
        <location evidence="7">Cytoplasm</location>
    </subcellularLocation>
</comment>
<keyword evidence="7" id="KW-0963">Cytoplasm</keyword>
<accession>A0A5P2G8W3</accession>
<feature type="binding site" evidence="7">
    <location>
        <position position="110"/>
    </location>
    <ligand>
        <name>Zn(2+)</name>
        <dbReference type="ChEBI" id="CHEBI:29105"/>
        <note>catalytic</note>
    </ligand>
</feature>
<evidence type="ECO:0000256" key="5">
    <source>
        <dbReference type="ARBA" id="ARBA00022801"/>
    </source>
</evidence>
<evidence type="ECO:0000256" key="1">
    <source>
        <dbReference type="ARBA" id="ARBA00010875"/>
    </source>
</evidence>
<keyword evidence="6 7" id="KW-0862">Zinc</keyword>
<evidence type="ECO:0000256" key="7">
    <source>
        <dbReference type="HAMAP-Rule" id="MF_00009"/>
    </source>
</evidence>